<comment type="caution">
    <text evidence="2">The sequence shown here is derived from an EMBL/GenBank/DDBJ whole genome shotgun (WGS) entry which is preliminary data.</text>
</comment>
<feature type="region of interest" description="Disordered" evidence="1">
    <location>
        <begin position="1"/>
        <end position="24"/>
    </location>
</feature>
<gene>
    <name evidence="2" type="ORF">PC110_g5121</name>
</gene>
<name>A0A329SP58_9STRA</name>
<evidence type="ECO:0000313" key="3">
    <source>
        <dbReference type="Proteomes" id="UP000251314"/>
    </source>
</evidence>
<evidence type="ECO:0000313" key="2">
    <source>
        <dbReference type="EMBL" id="RAW38614.1"/>
    </source>
</evidence>
<keyword evidence="3" id="KW-1185">Reference proteome</keyword>
<sequence>STEASSNGVASRTSKKSSVSSASVEEKVLAIPAVELTVVETEEVIESTGTVELKEEIATEEQEVVTETISVSVMDDDPALEHVAKKIDFDEASSDSEMEVSNE</sequence>
<dbReference type="AlphaFoldDB" id="A0A329SP58"/>
<dbReference type="EMBL" id="MJFZ01000084">
    <property type="protein sequence ID" value="RAW38614.1"/>
    <property type="molecule type" value="Genomic_DNA"/>
</dbReference>
<accession>A0A329SP58</accession>
<feature type="compositionally biased region" description="Polar residues" evidence="1">
    <location>
        <begin position="1"/>
        <end position="12"/>
    </location>
</feature>
<dbReference type="VEuPathDB" id="FungiDB:PC110_g5121"/>
<dbReference type="Proteomes" id="UP000251314">
    <property type="component" value="Unassembled WGS sequence"/>
</dbReference>
<organism evidence="2 3">
    <name type="scientific">Phytophthora cactorum</name>
    <dbReference type="NCBI Taxonomy" id="29920"/>
    <lineage>
        <taxon>Eukaryota</taxon>
        <taxon>Sar</taxon>
        <taxon>Stramenopiles</taxon>
        <taxon>Oomycota</taxon>
        <taxon>Peronosporomycetes</taxon>
        <taxon>Peronosporales</taxon>
        <taxon>Peronosporaceae</taxon>
        <taxon>Phytophthora</taxon>
    </lineage>
</organism>
<proteinExistence type="predicted"/>
<protein>
    <submittedName>
        <fullName evidence="2">Uncharacterized protein</fullName>
    </submittedName>
</protein>
<feature type="non-terminal residue" evidence="2">
    <location>
        <position position="1"/>
    </location>
</feature>
<dbReference type="OrthoDB" id="118793at2759"/>
<evidence type="ECO:0000256" key="1">
    <source>
        <dbReference type="SAM" id="MobiDB-lite"/>
    </source>
</evidence>
<reference evidence="2 3" key="1">
    <citation type="submission" date="2018-01" db="EMBL/GenBank/DDBJ databases">
        <title>Draft genome of the strawberry crown rot pathogen Phytophthora cactorum.</title>
        <authorList>
            <person name="Armitage A.D."/>
            <person name="Lysoe E."/>
            <person name="Nellist C.F."/>
            <person name="Harrison R.J."/>
            <person name="Brurberg M.B."/>
        </authorList>
    </citation>
    <scope>NUCLEOTIDE SEQUENCE [LARGE SCALE GENOMIC DNA]</scope>
    <source>
        <strain evidence="2 3">10300</strain>
    </source>
</reference>